<comment type="caution">
    <text evidence="3">The sequence shown here is derived from an EMBL/GenBank/DDBJ whole genome shotgun (WGS) entry which is preliminary data.</text>
</comment>
<evidence type="ECO:0000313" key="4">
    <source>
        <dbReference type="Proteomes" id="UP000729402"/>
    </source>
</evidence>
<dbReference type="InterPro" id="IPR056142">
    <property type="entry name" value="DUF7725"/>
</dbReference>
<dbReference type="PANTHER" id="PTHR35766">
    <property type="entry name" value="OS08G0543600 PROTEIN"/>
    <property type="match status" value="1"/>
</dbReference>
<feature type="domain" description="DUF7725" evidence="2">
    <location>
        <begin position="352"/>
        <end position="381"/>
    </location>
</feature>
<feature type="compositionally biased region" description="Polar residues" evidence="1">
    <location>
        <begin position="85"/>
        <end position="99"/>
    </location>
</feature>
<dbReference type="EMBL" id="JAAALK010000290">
    <property type="protein sequence ID" value="KAG8048135.1"/>
    <property type="molecule type" value="Genomic_DNA"/>
</dbReference>
<feature type="compositionally biased region" description="Polar residues" evidence="1">
    <location>
        <begin position="329"/>
        <end position="342"/>
    </location>
</feature>
<feature type="compositionally biased region" description="Polar residues" evidence="1">
    <location>
        <begin position="62"/>
        <end position="76"/>
    </location>
</feature>
<feature type="region of interest" description="Disordered" evidence="1">
    <location>
        <begin position="585"/>
        <end position="622"/>
    </location>
</feature>
<dbReference type="AlphaFoldDB" id="A0A8J5V283"/>
<sequence length="622" mass="67919">MDVLQSQSLQAELRERTEQFNQYWISFQQQYVDMQRGFLHTIQQLQVELNELRERTGAPKDGSQTSQDSSAESAFGQNKGKIMATNGSGTTDSSQSLKNNGIPDGSITGNSNVSAVPVVPSSLLGIGGFVPSAQIAGMHSYMMHPQGVPPSLASPNSAVPQFGSFQSQLTTQPNLQWANQQEAQNSSQTPDESNYQPSQDQNALQHAASNNDEFSLKQIPATHAEHLAAHGKQQHFPSVVSESTHEQKVVESNITELLVYNEQQKYRDSSSVVSPIRKFEHQEQKDEQKDEKVASRKQSEERVARQHHKGSDFDASTTQIHSKSDAAEFNSNVVNQPDTLTSAGPVPKEPSLLDERSLLACIVRAVPSGPDGQIKISTTVSYLHALDFEHPLVGTVYIVCLMEHFMNNSCVFSPQLPNRLGKMLAPLHWHDYKKHHGKLDDFVASHPELFVIEGDSIHLREGAQQIISATTAAAKIAAATSSTTYSSLLPSVAVTPVAQSTRQKKGPVVDSRSFNIMPSRNGSAATNYGDQFDKCSHIPKASDGVGFNIVQGMGDVTISNKVKDIQENGFSDEVRPGRWSMNSVSANGGRHDRAGLPTSNIRHAYGGKQQGRSTGPAYISRR</sequence>
<dbReference type="Proteomes" id="UP000729402">
    <property type="component" value="Unassembled WGS sequence"/>
</dbReference>
<dbReference type="Pfam" id="PF24851">
    <property type="entry name" value="DUF7725"/>
    <property type="match status" value="2"/>
</dbReference>
<reference evidence="3" key="2">
    <citation type="submission" date="2021-02" db="EMBL/GenBank/DDBJ databases">
        <authorList>
            <person name="Kimball J.A."/>
            <person name="Haas M.W."/>
            <person name="Macchietto M."/>
            <person name="Kono T."/>
            <person name="Duquette J."/>
            <person name="Shao M."/>
        </authorList>
    </citation>
    <scope>NUCLEOTIDE SEQUENCE</scope>
    <source>
        <tissue evidence="3">Fresh leaf tissue</tissue>
    </source>
</reference>
<protein>
    <recommendedName>
        <fullName evidence="2">DUF7725 domain-containing protein</fullName>
    </recommendedName>
</protein>
<feature type="region of interest" description="Disordered" evidence="1">
    <location>
        <begin position="56"/>
        <end position="109"/>
    </location>
</feature>
<evidence type="ECO:0000259" key="2">
    <source>
        <dbReference type="Pfam" id="PF24851"/>
    </source>
</evidence>
<feature type="compositionally biased region" description="Basic and acidic residues" evidence="1">
    <location>
        <begin position="277"/>
        <end position="312"/>
    </location>
</feature>
<feature type="region of interest" description="Disordered" evidence="1">
    <location>
        <begin position="264"/>
        <end position="349"/>
    </location>
</feature>
<reference evidence="3" key="1">
    <citation type="journal article" date="2021" name="bioRxiv">
        <title>Whole Genome Assembly and Annotation of Northern Wild Rice, Zizania palustris L., Supports a Whole Genome Duplication in the Zizania Genus.</title>
        <authorList>
            <person name="Haas M."/>
            <person name="Kono T."/>
            <person name="Macchietto M."/>
            <person name="Millas R."/>
            <person name="McGilp L."/>
            <person name="Shao M."/>
            <person name="Duquette J."/>
            <person name="Hirsch C.N."/>
            <person name="Kimball J."/>
        </authorList>
    </citation>
    <scope>NUCLEOTIDE SEQUENCE</scope>
    <source>
        <tissue evidence="3">Fresh leaf tissue</tissue>
    </source>
</reference>
<organism evidence="3 4">
    <name type="scientific">Zizania palustris</name>
    <name type="common">Northern wild rice</name>
    <dbReference type="NCBI Taxonomy" id="103762"/>
    <lineage>
        <taxon>Eukaryota</taxon>
        <taxon>Viridiplantae</taxon>
        <taxon>Streptophyta</taxon>
        <taxon>Embryophyta</taxon>
        <taxon>Tracheophyta</taxon>
        <taxon>Spermatophyta</taxon>
        <taxon>Magnoliopsida</taxon>
        <taxon>Liliopsida</taxon>
        <taxon>Poales</taxon>
        <taxon>Poaceae</taxon>
        <taxon>BOP clade</taxon>
        <taxon>Oryzoideae</taxon>
        <taxon>Oryzeae</taxon>
        <taxon>Zizaniinae</taxon>
        <taxon>Zizania</taxon>
    </lineage>
</organism>
<dbReference type="PANTHER" id="PTHR35766:SF1">
    <property type="entry name" value="OS08G0543600 PROTEIN"/>
    <property type="match status" value="1"/>
</dbReference>
<proteinExistence type="predicted"/>
<evidence type="ECO:0000256" key="1">
    <source>
        <dbReference type="SAM" id="MobiDB-lite"/>
    </source>
</evidence>
<feature type="domain" description="DUF7725" evidence="2">
    <location>
        <begin position="410"/>
        <end position="460"/>
    </location>
</feature>
<accession>A0A8J5V283</accession>
<keyword evidence="4" id="KW-1185">Reference proteome</keyword>
<dbReference type="OrthoDB" id="2020644at2759"/>
<gene>
    <name evidence="3" type="ORF">GUJ93_ZPchr0008g12888</name>
</gene>
<name>A0A8J5V283_ZIZPA</name>
<feature type="region of interest" description="Disordered" evidence="1">
    <location>
        <begin position="179"/>
        <end position="208"/>
    </location>
</feature>
<evidence type="ECO:0000313" key="3">
    <source>
        <dbReference type="EMBL" id="KAG8048135.1"/>
    </source>
</evidence>